<protein>
    <recommendedName>
        <fullName evidence="12">Reverse transcriptase domain-containing protein</fullName>
    </recommendedName>
</protein>
<dbReference type="SUPFAM" id="SSF56672">
    <property type="entry name" value="DNA/RNA polymerases"/>
    <property type="match status" value="1"/>
</dbReference>
<evidence type="ECO:0008006" key="12">
    <source>
        <dbReference type="Google" id="ProtNLM"/>
    </source>
</evidence>
<dbReference type="GO" id="GO:0004519">
    <property type="term" value="F:endonuclease activity"/>
    <property type="evidence" value="ECO:0007669"/>
    <property type="project" value="UniProtKB-KW"/>
</dbReference>
<name>A0AAQ3UX73_PASNO</name>
<dbReference type="InterPro" id="IPR000477">
    <property type="entry name" value="RT_dom"/>
</dbReference>
<keyword evidence="5" id="KW-0378">Hydrolase</keyword>
<keyword evidence="3" id="KW-0540">Nuclease</keyword>
<dbReference type="PANTHER" id="PTHR37984">
    <property type="entry name" value="PROTEIN CBG26694"/>
    <property type="match status" value="1"/>
</dbReference>
<evidence type="ECO:0000256" key="7">
    <source>
        <dbReference type="SAM" id="MobiDB-lite"/>
    </source>
</evidence>
<dbReference type="GO" id="GO:0003964">
    <property type="term" value="F:RNA-directed DNA polymerase activity"/>
    <property type="evidence" value="ECO:0007669"/>
    <property type="project" value="UniProtKB-KW"/>
</dbReference>
<dbReference type="AlphaFoldDB" id="A0AAQ3UX73"/>
<feature type="region of interest" description="Disordered" evidence="7">
    <location>
        <begin position="294"/>
        <end position="316"/>
    </location>
</feature>
<dbReference type="Proteomes" id="UP001341281">
    <property type="component" value="Chromosome 10"/>
</dbReference>
<evidence type="ECO:0000256" key="2">
    <source>
        <dbReference type="ARBA" id="ARBA00022695"/>
    </source>
</evidence>
<proteinExistence type="predicted"/>
<dbReference type="EMBL" id="CP144754">
    <property type="protein sequence ID" value="WVZ96909.1"/>
    <property type="molecule type" value="Genomic_DNA"/>
</dbReference>
<reference evidence="10 11" key="1">
    <citation type="submission" date="2024-02" db="EMBL/GenBank/DDBJ databases">
        <title>High-quality chromosome-scale genome assembly of Pensacola bahiagrass (Paspalum notatum Flugge var. saurae).</title>
        <authorList>
            <person name="Vega J.M."/>
            <person name="Podio M."/>
            <person name="Orjuela J."/>
            <person name="Siena L.A."/>
            <person name="Pessino S.C."/>
            <person name="Combes M.C."/>
            <person name="Mariac C."/>
            <person name="Albertini E."/>
            <person name="Pupilli F."/>
            <person name="Ortiz J.P.A."/>
            <person name="Leblanc O."/>
        </authorList>
    </citation>
    <scope>NUCLEOTIDE SEQUENCE [LARGE SCALE GENOMIC DNA]</scope>
    <source>
        <strain evidence="10">R1</strain>
        <tissue evidence="10">Leaf</tissue>
    </source>
</reference>
<sequence length="361" mass="41995">MPFGLTNAPAYFMNLMNKVFMDGLDKYVIVFIDDKLIYSKTIEEHEEHLRKVLERLRSHQLYAKFDFISRAHHHSEGVASGPRKDKGDCQAHDKDSGKRAFGSNGPRPREKSFQEPKAKLTSTPVLVLPDIHRDFVIYCDASRQGLGCVLMHDNKVIAYASRQLKDHEQNYPTHDLELAAVVHALKVWRHYLIGNKCEVYTDHKSLKYIFTQPDLNLRQRRWLELIKDFDMSIHYHPGKANVVAYALSRKAYGKEWIPRNKHLNEDLLKLNMHIVQEPKRGLLAYNRLEQIRQDRRQTKKSKRQSGASVRGKPRNFGLMRKAPYGLKIEFVCRKQEQPGGLLWKKPTTQLTPFTQGLPRCT</sequence>
<dbReference type="InterPro" id="IPR043502">
    <property type="entry name" value="DNA/RNA_pol_sf"/>
</dbReference>
<dbReference type="PANTHER" id="PTHR37984:SF5">
    <property type="entry name" value="PROTEIN NYNRIN-LIKE"/>
    <property type="match status" value="1"/>
</dbReference>
<dbReference type="GO" id="GO:0016787">
    <property type="term" value="F:hydrolase activity"/>
    <property type="evidence" value="ECO:0007669"/>
    <property type="project" value="UniProtKB-KW"/>
</dbReference>
<keyword evidence="1" id="KW-0808">Transferase</keyword>
<feature type="domain" description="Reverse transcriptase" evidence="8">
    <location>
        <begin position="1"/>
        <end position="62"/>
    </location>
</feature>
<evidence type="ECO:0000256" key="6">
    <source>
        <dbReference type="ARBA" id="ARBA00022918"/>
    </source>
</evidence>
<evidence type="ECO:0000313" key="10">
    <source>
        <dbReference type="EMBL" id="WVZ96909.1"/>
    </source>
</evidence>
<feature type="region of interest" description="Disordered" evidence="7">
    <location>
        <begin position="76"/>
        <end position="116"/>
    </location>
</feature>
<evidence type="ECO:0000256" key="3">
    <source>
        <dbReference type="ARBA" id="ARBA00022722"/>
    </source>
</evidence>
<dbReference type="Gene3D" id="3.10.20.370">
    <property type="match status" value="1"/>
</dbReference>
<gene>
    <name evidence="10" type="ORF">U9M48_042489</name>
</gene>
<dbReference type="FunFam" id="3.10.20.370:FF:000001">
    <property type="entry name" value="Retrovirus-related Pol polyprotein from transposon 17.6-like protein"/>
    <property type="match status" value="1"/>
</dbReference>
<keyword evidence="2" id="KW-0548">Nucleotidyltransferase</keyword>
<dbReference type="CDD" id="cd09274">
    <property type="entry name" value="RNase_HI_RT_Ty3"/>
    <property type="match status" value="1"/>
</dbReference>
<keyword evidence="6" id="KW-0695">RNA-directed DNA polymerase</keyword>
<dbReference type="Gene3D" id="3.30.70.270">
    <property type="match status" value="1"/>
</dbReference>
<dbReference type="Pfam" id="PF17917">
    <property type="entry name" value="RT_RNaseH"/>
    <property type="match status" value="1"/>
</dbReference>
<feature type="compositionally biased region" description="Basic and acidic residues" evidence="7">
    <location>
        <begin position="82"/>
        <end position="98"/>
    </location>
</feature>
<evidence type="ECO:0000256" key="5">
    <source>
        <dbReference type="ARBA" id="ARBA00022801"/>
    </source>
</evidence>
<organism evidence="10 11">
    <name type="scientific">Paspalum notatum var. saurae</name>
    <dbReference type="NCBI Taxonomy" id="547442"/>
    <lineage>
        <taxon>Eukaryota</taxon>
        <taxon>Viridiplantae</taxon>
        <taxon>Streptophyta</taxon>
        <taxon>Embryophyta</taxon>
        <taxon>Tracheophyta</taxon>
        <taxon>Spermatophyta</taxon>
        <taxon>Magnoliopsida</taxon>
        <taxon>Liliopsida</taxon>
        <taxon>Poales</taxon>
        <taxon>Poaceae</taxon>
        <taxon>PACMAD clade</taxon>
        <taxon>Panicoideae</taxon>
        <taxon>Andropogonodae</taxon>
        <taxon>Paspaleae</taxon>
        <taxon>Paspalinae</taxon>
        <taxon>Paspalum</taxon>
    </lineage>
</organism>
<feature type="compositionally biased region" description="Basic and acidic residues" evidence="7">
    <location>
        <begin position="107"/>
        <end position="116"/>
    </location>
</feature>
<dbReference type="InterPro" id="IPR043128">
    <property type="entry name" value="Rev_trsase/Diguanyl_cyclase"/>
</dbReference>
<dbReference type="InterPro" id="IPR041373">
    <property type="entry name" value="RT_RNaseH"/>
</dbReference>
<dbReference type="CDD" id="cd01647">
    <property type="entry name" value="RT_LTR"/>
    <property type="match status" value="1"/>
</dbReference>
<dbReference type="Pfam" id="PF00078">
    <property type="entry name" value="RVT_1"/>
    <property type="match status" value="1"/>
</dbReference>
<accession>A0AAQ3UX73</accession>
<keyword evidence="11" id="KW-1185">Reference proteome</keyword>
<evidence type="ECO:0000259" key="9">
    <source>
        <dbReference type="Pfam" id="PF17917"/>
    </source>
</evidence>
<evidence type="ECO:0000256" key="1">
    <source>
        <dbReference type="ARBA" id="ARBA00022679"/>
    </source>
</evidence>
<dbReference type="InterPro" id="IPR050951">
    <property type="entry name" value="Retrovirus_Pol_polyprotein"/>
</dbReference>
<evidence type="ECO:0000313" key="11">
    <source>
        <dbReference type="Proteomes" id="UP001341281"/>
    </source>
</evidence>
<evidence type="ECO:0000256" key="4">
    <source>
        <dbReference type="ARBA" id="ARBA00022759"/>
    </source>
</evidence>
<feature type="domain" description="Reverse transcriptase RNase H-like" evidence="9">
    <location>
        <begin position="130"/>
        <end position="229"/>
    </location>
</feature>
<keyword evidence="4" id="KW-0255">Endonuclease</keyword>
<evidence type="ECO:0000259" key="8">
    <source>
        <dbReference type="Pfam" id="PF00078"/>
    </source>
</evidence>